<evidence type="ECO:0000313" key="2">
    <source>
        <dbReference type="Proteomes" id="UP000176349"/>
    </source>
</evidence>
<proteinExistence type="predicted"/>
<reference evidence="1 2" key="1">
    <citation type="journal article" date="2016" name="Nat. Commun.">
        <title>Thousands of microbial genomes shed light on interconnected biogeochemical processes in an aquifer system.</title>
        <authorList>
            <person name="Anantharaman K."/>
            <person name="Brown C.T."/>
            <person name="Hug L.A."/>
            <person name="Sharon I."/>
            <person name="Castelle C.J."/>
            <person name="Probst A.J."/>
            <person name="Thomas B.C."/>
            <person name="Singh A."/>
            <person name="Wilkins M.J."/>
            <person name="Karaoz U."/>
            <person name="Brodie E.L."/>
            <person name="Williams K.H."/>
            <person name="Hubbard S.S."/>
            <person name="Banfield J.F."/>
        </authorList>
    </citation>
    <scope>NUCLEOTIDE SEQUENCE [LARGE SCALE GENOMIC DNA]</scope>
</reference>
<accession>A0A1G2C6M4</accession>
<protein>
    <submittedName>
        <fullName evidence="1">Uncharacterized protein</fullName>
    </submittedName>
</protein>
<gene>
    <name evidence="1" type="ORF">A2128_01500</name>
</gene>
<name>A0A1G2C6M4_9BACT</name>
<sequence length="205" mass="22911">MREKENAMTTLKAFVRSTISVLAALLLIALAAGIGFFGPIARAAFGETTAQSVSLVEIGNSFTTEDGGKSMPIFAVMIGNTEKAERASLYWTRFFGLYATNGTFWVHPVDEPANIWKRIIYHRPRNIYEAQIFFADQEAWSFKETDKGHIILPSYARALTPAQLEKVDFIITYFDGGGTKVYVKSWTSPEDAKALFEAIERAHNK</sequence>
<dbReference type="AlphaFoldDB" id="A0A1G2C6M4"/>
<dbReference type="EMBL" id="MHKV01000026">
    <property type="protein sequence ID" value="OGY97018.1"/>
    <property type="molecule type" value="Genomic_DNA"/>
</dbReference>
<comment type="caution">
    <text evidence="1">The sequence shown here is derived from an EMBL/GenBank/DDBJ whole genome shotgun (WGS) entry which is preliminary data.</text>
</comment>
<evidence type="ECO:0000313" key="1">
    <source>
        <dbReference type="EMBL" id="OGY97018.1"/>
    </source>
</evidence>
<organism evidence="1 2">
    <name type="scientific">Candidatus Liptonbacteria bacterium GWC1_60_9</name>
    <dbReference type="NCBI Taxonomy" id="1798645"/>
    <lineage>
        <taxon>Bacteria</taxon>
        <taxon>Candidatus Liptoniibacteriota</taxon>
    </lineage>
</organism>
<dbReference type="Proteomes" id="UP000176349">
    <property type="component" value="Unassembled WGS sequence"/>
</dbReference>